<dbReference type="EMBL" id="QMEY01000024">
    <property type="protein sequence ID" value="RBQ15259.1"/>
    <property type="molecule type" value="Genomic_DNA"/>
</dbReference>
<dbReference type="Pfam" id="PF00553">
    <property type="entry name" value="CBM_2"/>
    <property type="match status" value="1"/>
</dbReference>
<dbReference type="Proteomes" id="UP000253303">
    <property type="component" value="Unassembled WGS sequence"/>
</dbReference>
<dbReference type="GO" id="GO:0030247">
    <property type="term" value="F:polysaccharide binding"/>
    <property type="evidence" value="ECO:0007669"/>
    <property type="project" value="UniProtKB-UniRule"/>
</dbReference>
<keyword evidence="1" id="KW-0732">Signal</keyword>
<dbReference type="AlphaFoldDB" id="A0A366LPD6"/>
<reference evidence="3 4" key="1">
    <citation type="submission" date="2018-06" db="EMBL/GenBank/DDBJ databases">
        <title>Sphaerisporangium craniellae sp. nov., isolated from a marine sponge in the South China Sea.</title>
        <authorList>
            <person name="Li L."/>
        </authorList>
    </citation>
    <scope>NUCLEOTIDE SEQUENCE [LARGE SCALE GENOMIC DNA]</scope>
    <source>
        <strain evidence="3 4">LHW63015</strain>
    </source>
</reference>
<dbReference type="SUPFAM" id="SSF49384">
    <property type="entry name" value="Carbohydrate-binding domain"/>
    <property type="match status" value="1"/>
</dbReference>
<dbReference type="Gene3D" id="2.60.40.10">
    <property type="entry name" value="Immunoglobulins"/>
    <property type="match status" value="1"/>
</dbReference>
<keyword evidence="4" id="KW-1185">Reference proteome</keyword>
<gene>
    <name evidence="3" type="ORF">DP939_36050</name>
</gene>
<protein>
    <recommendedName>
        <fullName evidence="2">CBM2 domain-containing protein</fullName>
    </recommendedName>
</protein>
<sequence>MRLTKRRALTVSLALALMVSICGPVRAASDDQRPSKPTGIRECATDYYGEVPMCWTPSTDDTGVTGYDIYQIAGDTIGRIGTSPIPAYTATRLLPDLVHKFFIVARDAAGNMSAWSDVYMAYARPGVPVPYCHVEHATGRSGDLAYASIGLTNTGTTPINGWRLFFAFPGDQRIRFAWGAHWVQDGAFVTLSDAARTIAPAETISAGYAWPYSSAYSRPSWFSIDGAPCKVTYVP</sequence>
<evidence type="ECO:0000259" key="2">
    <source>
        <dbReference type="PROSITE" id="PS51173"/>
    </source>
</evidence>
<evidence type="ECO:0000313" key="4">
    <source>
        <dbReference type="Proteomes" id="UP000253303"/>
    </source>
</evidence>
<dbReference type="InterPro" id="IPR013783">
    <property type="entry name" value="Ig-like_fold"/>
</dbReference>
<organism evidence="3 4">
    <name type="scientific">Spongiactinospora rosea</name>
    <dbReference type="NCBI Taxonomy" id="2248750"/>
    <lineage>
        <taxon>Bacteria</taxon>
        <taxon>Bacillati</taxon>
        <taxon>Actinomycetota</taxon>
        <taxon>Actinomycetes</taxon>
        <taxon>Streptosporangiales</taxon>
        <taxon>Streptosporangiaceae</taxon>
        <taxon>Spongiactinospora</taxon>
    </lineage>
</organism>
<dbReference type="SMART" id="SM00637">
    <property type="entry name" value="CBD_II"/>
    <property type="match status" value="1"/>
</dbReference>
<evidence type="ECO:0000313" key="3">
    <source>
        <dbReference type="EMBL" id="RBQ15259.1"/>
    </source>
</evidence>
<dbReference type="Gene3D" id="2.60.40.290">
    <property type="match status" value="1"/>
</dbReference>
<dbReference type="OrthoDB" id="2662392at2"/>
<feature type="signal peptide" evidence="1">
    <location>
        <begin position="1"/>
        <end position="27"/>
    </location>
</feature>
<dbReference type="InterPro" id="IPR012291">
    <property type="entry name" value="CBM2_carb-bd_dom_sf"/>
</dbReference>
<dbReference type="RefSeq" id="WP_113985308.1">
    <property type="nucleotide sequence ID" value="NZ_QMEY01000024.1"/>
</dbReference>
<accession>A0A366LPD6</accession>
<evidence type="ECO:0000256" key="1">
    <source>
        <dbReference type="SAM" id="SignalP"/>
    </source>
</evidence>
<proteinExistence type="predicted"/>
<dbReference type="GO" id="GO:0005975">
    <property type="term" value="P:carbohydrate metabolic process"/>
    <property type="evidence" value="ECO:0007669"/>
    <property type="project" value="InterPro"/>
</dbReference>
<comment type="caution">
    <text evidence="3">The sequence shown here is derived from an EMBL/GenBank/DDBJ whole genome shotgun (WGS) entry which is preliminary data.</text>
</comment>
<dbReference type="InterPro" id="IPR008965">
    <property type="entry name" value="CBM2/CBM3_carb-bd_dom_sf"/>
</dbReference>
<feature type="chain" id="PRO_5016902160" description="CBM2 domain-containing protein" evidence="1">
    <location>
        <begin position="28"/>
        <end position="235"/>
    </location>
</feature>
<dbReference type="SUPFAM" id="SSF49265">
    <property type="entry name" value="Fibronectin type III"/>
    <property type="match status" value="1"/>
</dbReference>
<name>A0A366LPD6_9ACTN</name>
<dbReference type="InterPro" id="IPR036116">
    <property type="entry name" value="FN3_sf"/>
</dbReference>
<dbReference type="InterPro" id="IPR001919">
    <property type="entry name" value="CBD2"/>
</dbReference>
<dbReference type="GO" id="GO:0004553">
    <property type="term" value="F:hydrolase activity, hydrolyzing O-glycosyl compounds"/>
    <property type="evidence" value="ECO:0007669"/>
    <property type="project" value="InterPro"/>
</dbReference>
<feature type="domain" description="CBM2" evidence="2">
    <location>
        <begin position="125"/>
        <end position="232"/>
    </location>
</feature>
<dbReference type="PROSITE" id="PS51173">
    <property type="entry name" value="CBM2"/>
    <property type="match status" value="1"/>
</dbReference>